<dbReference type="AlphaFoldDB" id="A0A9N7RPH3"/>
<keyword evidence="14" id="KW-1185">Reference proteome</keyword>
<dbReference type="SUPFAM" id="SSF54416">
    <property type="entry name" value="Amine oxidase N-terminal region"/>
    <property type="match status" value="2"/>
</dbReference>
<evidence type="ECO:0000256" key="5">
    <source>
        <dbReference type="ARBA" id="ARBA00023008"/>
    </source>
</evidence>
<dbReference type="FunFam" id="3.10.450.40:FF:000004">
    <property type="entry name" value="Amine oxidase"/>
    <property type="match status" value="1"/>
</dbReference>
<evidence type="ECO:0000256" key="1">
    <source>
        <dbReference type="ARBA" id="ARBA00007983"/>
    </source>
</evidence>
<dbReference type="InterPro" id="IPR015802">
    <property type="entry name" value="Cu_amine_oxidase_N3"/>
</dbReference>
<reference evidence="13" key="1">
    <citation type="submission" date="2019-12" db="EMBL/GenBank/DDBJ databases">
        <authorList>
            <person name="Scholes J."/>
        </authorList>
    </citation>
    <scope>NUCLEOTIDE SEQUENCE</scope>
</reference>
<dbReference type="PANTHER" id="PTHR10638:SF18">
    <property type="entry name" value="AMINE OXIDASE [COPPER-CONTAINING] ZETA, PEROXISOMAL"/>
    <property type="match status" value="1"/>
</dbReference>
<dbReference type="EC" id="1.4.3.-" evidence="8"/>
<protein>
    <recommendedName>
        <fullName evidence="8">Amine oxidase</fullName>
        <ecNumber evidence="8">1.4.3.-</ecNumber>
    </recommendedName>
</protein>
<dbReference type="OrthoDB" id="5379943at2759"/>
<dbReference type="GO" id="GO:0048038">
    <property type="term" value="F:quinone binding"/>
    <property type="evidence" value="ECO:0007669"/>
    <property type="project" value="InterPro"/>
</dbReference>
<feature type="active site" description="Schiff-base intermediate with substrate; via topaquinone" evidence="6">
    <location>
        <position position="495"/>
    </location>
</feature>
<feature type="region of interest" description="Disordered" evidence="9">
    <location>
        <begin position="1"/>
        <end position="42"/>
    </location>
</feature>
<evidence type="ECO:0000313" key="13">
    <source>
        <dbReference type="EMBL" id="CAA0836138.1"/>
    </source>
</evidence>
<comment type="cofactor">
    <cofactor evidence="8">
        <name>Cu cation</name>
        <dbReference type="ChEBI" id="CHEBI:23378"/>
    </cofactor>
    <text evidence="8">Contains 1 topaquinone per subunit.</text>
</comment>
<dbReference type="Gene3D" id="3.10.450.40">
    <property type="match status" value="2"/>
</dbReference>
<evidence type="ECO:0000259" key="10">
    <source>
        <dbReference type="Pfam" id="PF01179"/>
    </source>
</evidence>
<evidence type="ECO:0000256" key="8">
    <source>
        <dbReference type="RuleBase" id="RU000672"/>
    </source>
</evidence>
<feature type="domain" description="Copper amine oxidase N3-terminal" evidence="12">
    <location>
        <begin position="204"/>
        <end position="307"/>
    </location>
</feature>
<dbReference type="InterPro" id="IPR036460">
    <property type="entry name" value="Cu_amine_oxidase_C_sf"/>
</dbReference>
<keyword evidence="5 8" id="KW-0186">Copper</keyword>
<proteinExistence type="inferred from homology"/>
<dbReference type="InterPro" id="IPR016182">
    <property type="entry name" value="Cu_amine_oxidase_N-reg"/>
</dbReference>
<dbReference type="Pfam" id="PF02727">
    <property type="entry name" value="Cu_amine_oxidN2"/>
    <property type="match status" value="1"/>
</dbReference>
<evidence type="ECO:0000256" key="2">
    <source>
        <dbReference type="ARBA" id="ARBA00022723"/>
    </source>
</evidence>
<accession>A0A9N7RPH3</accession>
<dbReference type="FunFam" id="3.10.450.40:FF:000002">
    <property type="entry name" value="Amine oxidase"/>
    <property type="match status" value="1"/>
</dbReference>
<comment type="PTM">
    <text evidence="7 8">Topaquinone (TPQ) is generated by copper-dependent autoxidation of a specific tyrosyl residue.</text>
</comment>
<evidence type="ECO:0000256" key="7">
    <source>
        <dbReference type="PIRSR" id="PIRSR600269-51"/>
    </source>
</evidence>
<evidence type="ECO:0000259" key="12">
    <source>
        <dbReference type="Pfam" id="PF02728"/>
    </source>
</evidence>
<dbReference type="PANTHER" id="PTHR10638">
    <property type="entry name" value="COPPER AMINE OXIDASE"/>
    <property type="match status" value="1"/>
</dbReference>
<evidence type="ECO:0000256" key="6">
    <source>
        <dbReference type="PIRSR" id="PIRSR600269-50"/>
    </source>
</evidence>
<evidence type="ECO:0000259" key="11">
    <source>
        <dbReference type="Pfam" id="PF02727"/>
    </source>
</evidence>
<dbReference type="Proteomes" id="UP001153555">
    <property type="component" value="Unassembled WGS sequence"/>
</dbReference>
<dbReference type="EMBL" id="CACSLK010030184">
    <property type="protein sequence ID" value="CAA0836138.1"/>
    <property type="molecule type" value="Genomic_DNA"/>
</dbReference>
<sequence>MAAAPKEAQNSVSFAPTAAEDSAAAAVVRRENASAPDWGVPSTAEDLQSKNLASLMLVDPSTKAPTKGIQLMPRAQTKHPLDPLSGAEISVAVGTVRAAGATPELRDSMRFIEVVLLEPDKNVVALADAYFFPPFQPSLLPRTKGGPLIPSKLPPRRARLVVYNKKSNETSVWIVELAEVHATTRGGHHRGKVISSTVVPDVQPPMDAAEYAECEAVVKDYPPFIEAMKRRGIDDMDLVMVDPWCVGYHSEADAPKRRLAKPLIFCRTESDCPLENGYARPVEGIHVLVDMQNMVVIEFEDRKLVPLPPADPLRNYTPGETRGGVDRSDVKSLQIVQPEGPSYRINGHYVEWQKWNFRIGFTPREGLVIHSVAYVDGSRGRRPIAHRLSFVEMVVPYGDPNDPHYRKNAFDAGEDGLGKNAHSLRKGCDCLGYVKYFDAHFTNFTGGVETTENCVCLHEEDHGILWKHQDWRTGLTEVRRSRRLAVSFICTVANYEYGFYWYFYQASRSIKTEVKLTGILSLGALQPGESRKYGTSIAPGLYAPVHQHFFVARMDMAVDCRPGEMHNQVVEVNMRIEEPGKDNVHNNAFYAEETLLRSELEAMRDCDPLSARHWIIRNTRTVNRTGQLTGYNTTYGLRHMHVERTFLEENFLTRIRVLGKGWLLGSNEIGLLKKLILYSGIFLELHMFHAWKTGLSCRSNTLALCFNHMDSSTVHLQLMCRQILVMRMRKIVTSRRMSYLSLCLCHLG</sequence>
<dbReference type="PROSITE" id="PS01164">
    <property type="entry name" value="COPPER_AMINE_OXID_1"/>
    <property type="match status" value="1"/>
</dbReference>
<dbReference type="SUPFAM" id="SSF49998">
    <property type="entry name" value="Amine oxidase catalytic domain"/>
    <property type="match status" value="1"/>
</dbReference>
<feature type="domain" description="Copper amine oxidase N2-terminal" evidence="11">
    <location>
        <begin position="79"/>
        <end position="178"/>
    </location>
</feature>
<dbReference type="InterPro" id="IPR015800">
    <property type="entry name" value="Cu_amine_oxidase_N2"/>
</dbReference>
<feature type="domain" description="Copper amine oxidase catalytic" evidence="10">
    <location>
        <begin position="333"/>
        <end position="635"/>
    </location>
</feature>
<dbReference type="Pfam" id="PF01179">
    <property type="entry name" value="Cu_amine_oxid"/>
    <property type="match status" value="1"/>
</dbReference>
<dbReference type="Gene3D" id="2.70.98.20">
    <property type="entry name" value="Copper amine oxidase, catalytic domain"/>
    <property type="match status" value="1"/>
</dbReference>
<dbReference type="InterPro" id="IPR049948">
    <property type="entry name" value="Cu_Am_ox_TPQ-bd"/>
</dbReference>
<feature type="active site" description="Proton acceptor" evidence="6">
    <location>
        <position position="411"/>
    </location>
</feature>
<name>A0A9N7RPH3_STRHE</name>
<keyword evidence="3 6" id="KW-0801">TPQ</keyword>
<feature type="compositionally biased region" description="Low complexity" evidence="9">
    <location>
        <begin position="15"/>
        <end position="26"/>
    </location>
</feature>
<keyword evidence="4 8" id="KW-0560">Oxidoreductase</keyword>
<comment type="caution">
    <text evidence="13">The sequence shown here is derived from an EMBL/GenBank/DDBJ whole genome shotgun (WGS) entry which is preliminary data.</text>
</comment>
<dbReference type="InterPro" id="IPR000269">
    <property type="entry name" value="Cu_amine_oxidase"/>
</dbReference>
<dbReference type="Pfam" id="PF02728">
    <property type="entry name" value="Cu_amine_oxidN3"/>
    <property type="match status" value="1"/>
</dbReference>
<evidence type="ECO:0000256" key="9">
    <source>
        <dbReference type="SAM" id="MobiDB-lite"/>
    </source>
</evidence>
<dbReference type="InterPro" id="IPR015798">
    <property type="entry name" value="Cu_amine_oxidase_C"/>
</dbReference>
<evidence type="ECO:0000313" key="14">
    <source>
        <dbReference type="Proteomes" id="UP001153555"/>
    </source>
</evidence>
<gene>
    <name evidence="13" type="ORF">SHERM_03257</name>
</gene>
<keyword evidence="2 8" id="KW-0479">Metal-binding</keyword>
<dbReference type="GO" id="GO:0009308">
    <property type="term" value="P:amine metabolic process"/>
    <property type="evidence" value="ECO:0007669"/>
    <property type="project" value="UniProtKB-UniRule"/>
</dbReference>
<dbReference type="GO" id="GO:0005507">
    <property type="term" value="F:copper ion binding"/>
    <property type="evidence" value="ECO:0007669"/>
    <property type="project" value="InterPro"/>
</dbReference>
<evidence type="ECO:0000256" key="4">
    <source>
        <dbReference type="ARBA" id="ARBA00023002"/>
    </source>
</evidence>
<feature type="modified residue" description="2',4',5'-topaquinone" evidence="7">
    <location>
        <position position="495"/>
    </location>
</feature>
<organism evidence="13 14">
    <name type="scientific">Striga hermonthica</name>
    <name type="common">Purple witchweed</name>
    <name type="synonym">Buchnera hermonthica</name>
    <dbReference type="NCBI Taxonomy" id="68872"/>
    <lineage>
        <taxon>Eukaryota</taxon>
        <taxon>Viridiplantae</taxon>
        <taxon>Streptophyta</taxon>
        <taxon>Embryophyta</taxon>
        <taxon>Tracheophyta</taxon>
        <taxon>Spermatophyta</taxon>
        <taxon>Magnoliopsida</taxon>
        <taxon>eudicotyledons</taxon>
        <taxon>Gunneridae</taxon>
        <taxon>Pentapetalae</taxon>
        <taxon>asterids</taxon>
        <taxon>lamiids</taxon>
        <taxon>Lamiales</taxon>
        <taxon>Orobanchaceae</taxon>
        <taxon>Buchnereae</taxon>
        <taxon>Striga</taxon>
    </lineage>
</organism>
<comment type="similarity">
    <text evidence="1 8">Belongs to the copper/topaquinone oxidase family.</text>
</comment>
<dbReference type="GO" id="GO:0008131">
    <property type="term" value="F:primary methylamine oxidase activity"/>
    <property type="evidence" value="ECO:0007669"/>
    <property type="project" value="InterPro"/>
</dbReference>
<evidence type="ECO:0000256" key="3">
    <source>
        <dbReference type="ARBA" id="ARBA00022772"/>
    </source>
</evidence>